<name>J0H990_RHILT</name>
<reference evidence="1 2" key="1">
    <citation type="submission" date="2012-02" db="EMBL/GenBank/DDBJ databases">
        <title>Improved High-Quality Draft Sequence of Rhizobium leguminosarum bv. trifolii WSM597.</title>
        <authorList>
            <consortium name="US DOE Joint Genome Institute"/>
            <person name="Lucas S."/>
            <person name="Han J."/>
            <person name="Lapidus A."/>
            <person name="Cheng J.-F."/>
            <person name="Goodwin L."/>
            <person name="Pitluck S."/>
            <person name="Peters L."/>
            <person name="Ovchinnikova G."/>
            <person name="Held B."/>
            <person name="Detter J.C."/>
            <person name="Han C."/>
            <person name="Tapia R."/>
            <person name="Land M."/>
            <person name="Hauser L."/>
            <person name="Kyrpides N."/>
            <person name="Ivanova N."/>
            <person name="Pagani I."/>
            <person name="Brau L."/>
            <person name="Yates R."/>
            <person name="O'Hara G."/>
            <person name="Rui T."/>
            <person name="Howieson J."/>
            <person name="Reeve W."/>
            <person name="Woyke T."/>
        </authorList>
    </citation>
    <scope>NUCLEOTIDE SEQUENCE [LARGE SCALE GENOMIC DNA]</scope>
    <source>
        <strain evidence="1 2">WSM597</strain>
    </source>
</reference>
<accession>J0H990</accession>
<dbReference type="HOGENOM" id="CLU_2555900_0_0_5"/>
<organism evidence="1 2">
    <name type="scientific">Rhizobium leguminosarum bv. trifolii WSM597</name>
    <dbReference type="NCBI Taxonomy" id="754764"/>
    <lineage>
        <taxon>Bacteria</taxon>
        <taxon>Pseudomonadati</taxon>
        <taxon>Pseudomonadota</taxon>
        <taxon>Alphaproteobacteria</taxon>
        <taxon>Hyphomicrobiales</taxon>
        <taxon>Rhizobiaceae</taxon>
        <taxon>Rhizobium/Agrobacterium group</taxon>
        <taxon>Rhizobium</taxon>
    </lineage>
</organism>
<dbReference type="AlphaFoldDB" id="J0H990"/>
<protein>
    <submittedName>
        <fullName evidence="1">Uncharacterized protein</fullName>
    </submittedName>
</protein>
<proteinExistence type="predicted"/>
<gene>
    <name evidence="1" type="ORF">Rleg9DRAFT_5922</name>
</gene>
<sequence length="82" mass="9172">MAQYCAIRISLRNRTIIARSKGSQMLVVAGEIDGRWRPNEKARRGPPGIVVRYLQIAPARKPRIASPKGGRIIYSASTILLW</sequence>
<evidence type="ECO:0000313" key="1">
    <source>
        <dbReference type="EMBL" id="EJB06955.1"/>
    </source>
</evidence>
<dbReference type="EMBL" id="JH719381">
    <property type="protein sequence ID" value="EJB06955.1"/>
    <property type="molecule type" value="Genomic_DNA"/>
</dbReference>
<evidence type="ECO:0000313" key="2">
    <source>
        <dbReference type="Proteomes" id="UP000005092"/>
    </source>
</evidence>
<dbReference type="Proteomes" id="UP000005092">
    <property type="component" value="Unassembled WGS sequence"/>
</dbReference>